<dbReference type="Proteomes" id="UP000092578">
    <property type="component" value="Unassembled WGS sequence"/>
</dbReference>
<organism evidence="2 3">
    <name type="scientific">Pseudobacillus wudalianchiensis</name>
    <dbReference type="NCBI Taxonomy" id="1743143"/>
    <lineage>
        <taxon>Bacteria</taxon>
        <taxon>Bacillati</taxon>
        <taxon>Bacillota</taxon>
        <taxon>Bacilli</taxon>
        <taxon>Bacillales</taxon>
        <taxon>Bacillaceae</taxon>
        <taxon>Pseudobacillus</taxon>
    </lineage>
</organism>
<keyword evidence="1" id="KW-1133">Transmembrane helix</keyword>
<feature type="transmembrane region" description="Helical" evidence="1">
    <location>
        <begin position="102"/>
        <end position="125"/>
    </location>
</feature>
<dbReference type="InterPro" id="IPR010288">
    <property type="entry name" value="EcsB_ABC"/>
</dbReference>
<reference evidence="3" key="1">
    <citation type="submission" date="2016-05" db="EMBL/GenBank/DDBJ databases">
        <authorList>
            <person name="Liu B."/>
            <person name="Wang J."/>
            <person name="Zhu Y."/>
            <person name="Liu G."/>
            <person name="Chen Q."/>
            <person name="Chen Z."/>
            <person name="Lan J."/>
            <person name="Che J."/>
            <person name="Ge C."/>
            <person name="Shi H."/>
            <person name="Pan Z."/>
            <person name="Liu X."/>
        </authorList>
    </citation>
    <scope>NUCLEOTIDE SEQUENCE [LARGE SCALE GENOMIC DNA]</scope>
    <source>
        <strain evidence="3">FJAT-27215</strain>
    </source>
</reference>
<evidence type="ECO:0000256" key="1">
    <source>
        <dbReference type="SAM" id="Phobius"/>
    </source>
</evidence>
<protein>
    <submittedName>
        <fullName evidence="2">ABC transporter permease</fullName>
    </submittedName>
</protein>
<dbReference type="AlphaFoldDB" id="A0A1B9AUM3"/>
<dbReference type="Pfam" id="PF05975">
    <property type="entry name" value="EcsB"/>
    <property type="match status" value="1"/>
</dbReference>
<keyword evidence="1" id="KW-0812">Transmembrane</keyword>
<keyword evidence="1" id="KW-0472">Membrane</keyword>
<proteinExistence type="predicted"/>
<dbReference type="GO" id="GO:0016020">
    <property type="term" value="C:membrane"/>
    <property type="evidence" value="ECO:0007669"/>
    <property type="project" value="InterPro"/>
</dbReference>
<accession>A0A1B9AUM3</accession>
<comment type="caution">
    <text evidence="2">The sequence shown here is derived from an EMBL/GenBank/DDBJ whole genome shotgun (WGS) entry which is preliminary data.</text>
</comment>
<dbReference type="EMBL" id="MAYT01000023">
    <property type="protein sequence ID" value="OCA87398.1"/>
    <property type="molecule type" value="Genomic_DNA"/>
</dbReference>
<name>A0A1B9AUM3_9BACI</name>
<dbReference type="RefSeq" id="WP_065410843.1">
    <property type="nucleotide sequence ID" value="NZ_MAYT01000023.1"/>
</dbReference>
<feature type="transmembrane region" description="Helical" evidence="1">
    <location>
        <begin position="131"/>
        <end position="149"/>
    </location>
</feature>
<feature type="transmembrane region" description="Helical" evidence="1">
    <location>
        <begin position="284"/>
        <end position="301"/>
    </location>
</feature>
<evidence type="ECO:0000313" key="3">
    <source>
        <dbReference type="Proteomes" id="UP000092578"/>
    </source>
</evidence>
<feature type="transmembrane region" description="Helical" evidence="1">
    <location>
        <begin position="378"/>
        <end position="397"/>
    </location>
</feature>
<feature type="transmembrane region" description="Helical" evidence="1">
    <location>
        <begin position="170"/>
        <end position="185"/>
    </location>
</feature>
<feature type="transmembrane region" description="Helical" evidence="1">
    <location>
        <begin position="30"/>
        <end position="47"/>
    </location>
</feature>
<sequence length="407" mass="47114">MKQVEELWKSRITAYYAELRKYLRYMLNDHLLFVLVFGLGAALYYYSGWIKTLDETFPAPLVMAVLLGALLSWSPVYTFLMRADTVFLLPLEEKMAPYFRKAVWTSFLSQSYLLIAALAVFMPLYTQVKGGSMKIFFFWLLLAAIMKVWNLHVRWHVLKIQEKESRQIDWGIRLALNVLLLYFIFSGASSLFAVALAVVMAAYYMYFRNTARKMALKWETLVELEEKRMAAFYRLANLFTDVPHLRGTVKRRKWLDKLLGKASCQPAETYTYLFRRTFVRMNEFFGLYIRLTIIAALIIGFSSQPILQLIIALLFIYLTGFQLLPMIRRHETKIWVSLYPVAAERKSASLLRLINQLLLLQAVVFSLTAWAGHSISQAGIVLAAGVVFALFFAKMYAPARLDKIVRL</sequence>
<gene>
    <name evidence="2" type="ORF">A8F95_09200</name>
</gene>
<keyword evidence="3" id="KW-1185">Reference proteome</keyword>
<dbReference type="PIRSF" id="PIRSF037259">
    <property type="entry name" value="EcsB_ABC"/>
    <property type="match status" value="1"/>
</dbReference>
<feature type="transmembrane region" description="Helical" evidence="1">
    <location>
        <begin position="59"/>
        <end position="81"/>
    </location>
</feature>
<feature type="transmembrane region" description="Helical" evidence="1">
    <location>
        <begin position="353"/>
        <end position="372"/>
    </location>
</feature>
<feature type="transmembrane region" description="Helical" evidence="1">
    <location>
        <begin position="307"/>
        <end position="327"/>
    </location>
</feature>
<evidence type="ECO:0000313" key="2">
    <source>
        <dbReference type="EMBL" id="OCA87398.1"/>
    </source>
</evidence>
<feature type="transmembrane region" description="Helical" evidence="1">
    <location>
        <begin position="191"/>
        <end position="207"/>
    </location>
</feature>